<dbReference type="InterPro" id="IPR045621">
    <property type="entry name" value="BPD_transp_1_N"/>
</dbReference>
<feature type="transmembrane region" description="Helical" evidence="7">
    <location>
        <begin position="102"/>
        <end position="125"/>
    </location>
</feature>
<dbReference type="Gene3D" id="1.10.3720.10">
    <property type="entry name" value="MetI-like"/>
    <property type="match status" value="1"/>
</dbReference>
<dbReference type="GeneID" id="73794819"/>
<comment type="subcellular location">
    <subcellularLocation>
        <location evidence="1 7">Cell membrane</location>
        <topology evidence="1 7">Multi-pass membrane protein</topology>
    </subcellularLocation>
</comment>
<keyword evidence="10" id="KW-1185">Reference proteome</keyword>
<dbReference type="GO" id="GO:0055085">
    <property type="term" value="P:transmembrane transport"/>
    <property type="evidence" value="ECO:0007669"/>
    <property type="project" value="InterPro"/>
</dbReference>
<dbReference type="CDD" id="cd06261">
    <property type="entry name" value="TM_PBP2"/>
    <property type="match status" value="1"/>
</dbReference>
<comment type="caution">
    <text evidence="9">The sequence shown here is derived from an EMBL/GenBank/DDBJ whole genome shotgun (WGS) entry which is preliminary data.</text>
</comment>
<dbReference type="AlphaFoldDB" id="A0A4R3T7S4"/>
<protein>
    <submittedName>
        <fullName evidence="9">Peptide/nickel transport system permease protein</fullName>
    </submittedName>
</protein>
<dbReference type="PROSITE" id="PS50928">
    <property type="entry name" value="ABC_TM1"/>
    <property type="match status" value="1"/>
</dbReference>
<feature type="transmembrane region" description="Helical" evidence="7">
    <location>
        <begin position="12"/>
        <end position="30"/>
    </location>
</feature>
<evidence type="ECO:0000313" key="10">
    <source>
        <dbReference type="Proteomes" id="UP000295773"/>
    </source>
</evidence>
<dbReference type="InterPro" id="IPR000515">
    <property type="entry name" value="MetI-like"/>
</dbReference>
<feature type="transmembrane region" description="Helical" evidence="7">
    <location>
        <begin position="242"/>
        <end position="263"/>
    </location>
</feature>
<dbReference type="Pfam" id="PF00528">
    <property type="entry name" value="BPD_transp_1"/>
    <property type="match status" value="1"/>
</dbReference>
<keyword evidence="2 7" id="KW-0813">Transport</keyword>
<dbReference type="PANTHER" id="PTHR43163">
    <property type="entry name" value="DIPEPTIDE TRANSPORT SYSTEM PERMEASE PROTEIN DPPB-RELATED"/>
    <property type="match status" value="1"/>
</dbReference>
<dbReference type="SUPFAM" id="SSF161098">
    <property type="entry name" value="MetI-like"/>
    <property type="match status" value="1"/>
</dbReference>
<dbReference type="PANTHER" id="PTHR43163:SF2">
    <property type="entry name" value="ABC TRANSPORTER PERMEASE PROTEIN"/>
    <property type="match status" value="1"/>
</dbReference>
<evidence type="ECO:0000256" key="2">
    <source>
        <dbReference type="ARBA" id="ARBA00022448"/>
    </source>
</evidence>
<feature type="transmembrane region" description="Helical" evidence="7">
    <location>
        <begin position="137"/>
        <end position="164"/>
    </location>
</feature>
<evidence type="ECO:0000313" key="9">
    <source>
        <dbReference type="EMBL" id="TCU57572.1"/>
    </source>
</evidence>
<dbReference type="Proteomes" id="UP000295773">
    <property type="component" value="Unassembled WGS sequence"/>
</dbReference>
<dbReference type="InterPro" id="IPR035906">
    <property type="entry name" value="MetI-like_sf"/>
</dbReference>
<name>A0A4R3T7S4_9FIRM</name>
<proteinExistence type="inferred from homology"/>
<dbReference type="GO" id="GO:0005886">
    <property type="term" value="C:plasma membrane"/>
    <property type="evidence" value="ECO:0007669"/>
    <property type="project" value="UniProtKB-SubCell"/>
</dbReference>
<sequence length="321" mass="36037">MLRYTVKRILSLIPVVFIISIMLFGLTKLMPGDPAKLMVQGGRPETYDARVEAARKSLGLDQDVVTQYVKWMGNLAHGDLGVSSTYQTEVKNVVAEPLKNTVFLNFFVLIFSLGISILVGIRSAVKKGSFFDQFWQVFSLIGMSVPTFFVGLCLIFIFAFKLGWLPSFGMPEQGLSTGAYITSWFRHLILPVTTLTVIQLAGTMRYVRNAMLEVLSQDFIRTARSKGLSQKVIVYSHAFRNALIPVVTIVITQIGMLFSGSMITETVFQWNGLGFILLKGLQKRDLWLVVSMNLFYVVIYLISNFIADITYALVDPRVKLD</sequence>
<evidence type="ECO:0000256" key="6">
    <source>
        <dbReference type="ARBA" id="ARBA00023136"/>
    </source>
</evidence>
<feature type="transmembrane region" description="Helical" evidence="7">
    <location>
        <begin position="184"/>
        <end position="202"/>
    </location>
</feature>
<feature type="domain" description="ABC transmembrane type-1" evidence="8">
    <location>
        <begin position="98"/>
        <end position="307"/>
    </location>
</feature>
<keyword evidence="3" id="KW-1003">Cell membrane</keyword>
<keyword evidence="6 7" id="KW-0472">Membrane</keyword>
<evidence type="ECO:0000256" key="3">
    <source>
        <dbReference type="ARBA" id="ARBA00022475"/>
    </source>
</evidence>
<evidence type="ECO:0000256" key="1">
    <source>
        <dbReference type="ARBA" id="ARBA00004651"/>
    </source>
</evidence>
<feature type="transmembrane region" description="Helical" evidence="7">
    <location>
        <begin position="294"/>
        <end position="314"/>
    </location>
</feature>
<keyword evidence="5 7" id="KW-1133">Transmembrane helix</keyword>
<evidence type="ECO:0000256" key="7">
    <source>
        <dbReference type="RuleBase" id="RU363032"/>
    </source>
</evidence>
<keyword evidence="4 7" id="KW-0812">Transmembrane</keyword>
<dbReference type="RefSeq" id="WP_008689825.1">
    <property type="nucleotide sequence ID" value="NZ_AP024510.1"/>
</dbReference>
<evidence type="ECO:0000256" key="5">
    <source>
        <dbReference type="ARBA" id="ARBA00022989"/>
    </source>
</evidence>
<dbReference type="Pfam" id="PF19300">
    <property type="entry name" value="BPD_transp_1_N"/>
    <property type="match status" value="1"/>
</dbReference>
<comment type="similarity">
    <text evidence="7">Belongs to the binding-protein-dependent transport system permease family.</text>
</comment>
<reference evidence="9 10" key="1">
    <citation type="submission" date="2019-03" db="EMBL/GenBank/DDBJ databases">
        <title>Genomic Encyclopedia of Type Strains, Phase IV (KMG-IV): sequencing the most valuable type-strain genomes for metagenomic binning, comparative biology and taxonomic classification.</title>
        <authorList>
            <person name="Goeker M."/>
        </authorList>
    </citation>
    <scope>NUCLEOTIDE SEQUENCE [LARGE SCALE GENOMIC DNA]</scope>
    <source>
        <strain evidence="9 10">DSM 29481</strain>
    </source>
</reference>
<evidence type="ECO:0000259" key="8">
    <source>
        <dbReference type="PROSITE" id="PS50928"/>
    </source>
</evidence>
<organism evidence="9 10">
    <name type="scientific">Longicatena caecimuris</name>
    <dbReference type="NCBI Taxonomy" id="1796635"/>
    <lineage>
        <taxon>Bacteria</taxon>
        <taxon>Bacillati</taxon>
        <taxon>Bacillota</taxon>
        <taxon>Erysipelotrichia</taxon>
        <taxon>Erysipelotrichales</taxon>
        <taxon>Erysipelotrichaceae</taxon>
        <taxon>Longicatena</taxon>
    </lineage>
</organism>
<gene>
    <name evidence="9" type="ORF">EDD61_11815</name>
</gene>
<evidence type="ECO:0000256" key="4">
    <source>
        <dbReference type="ARBA" id="ARBA00022692"/>
    </source>
</evidence>
<accession>A0A4R3T7S4</accession>
<dbReference type="EMBL" id="SMBP01000018">
    <property type="protein sequence ID" value="TCU57572.1"/>
    <property type="molecule type" value="Genomic_DNA"/>
</dbReference>